<protein>
    <submittedName>
        <fullName evidence="3">Uncharacterized protein</fullName>
    </submittedName>
</protein>
<name>A0ABS2AS54_9ACTN</name>
<dbReference type="RefSeq" id="WP_203382914.1">
    <property type="nucleotide sequence ID" value="NZ_JAENHP010000026.1"/>
</dbReference>
<evidence type="ECO:0000313" key="3">
    <source>
        <dbReference type="EMBL" id="MBM2622563.1"/>
    </source>
</evidence>
<keyword evidence="2" id="KW-0812">Transmembrane</keyword>
<keyword evidence="2" id="KW-0472">Membrane</keyword>
<reference evidence="3 4" key="1">
    <citation type="submission" date="2021-01" db="EMBL/GenBank/DDBJ databases">
        <title>Actinoplanes sp. nov. LDG1-06 isolated from lichen.</title>
        <authorList>
            <person name="Saeng-In P."/>
            <person name="Phongsopitanun W."/>
            <person name="Kanchanasin P."/>
            <person name="Yuki M."/>
            <person name="Kudo T."/>
            <person name="Ohkuma M."/>
            <person name="Tanasupawat S."/>
        </authorList>
    </citation>
    <scope>NUCLEOTIDE SEQUENCE [LARGE SCALE GENOMIC DNA]</scope>
    <source>
        <strain evidence="3 4">LDG1-06</strain>
    </source>
</reference>
<feature type="compositionally biased region" description="Basic and acidic residues" evidence="1">
    <location>
        <begin position="180"/>
        <end position="201"/>
    </location>
</feature>
<accession>A0ABS2AS54</accession>
<evidence type="ECO:0000256" key="2">
    <source>
        <dbReference type="SAM" id="Phobius"/>
    </source>
</evidence>
<evidence type="ECO:0000313" key="4">
    <source>
        <dbReference type="Proteomes" id="UP000632138"/>
    </source>
</evidence>
<feature type="transmembrane region" description="Helical" evidence="2">
    <location>
        <begin position="78"/>
        <end position="100"/>
    </location>
</feature>
<keyword evidence="2" id="KW-1133">Transmembrane helix</keyword>
<gene>
    <name evidence="3" type="ORF">JIG36_44380</name>
</gene>
<keyword evidence="4" id="KW-1185">Reference proteome</keyword>
<dbReference type="EMBL" id="JAENHP010000026">
    <property type="protein sequence ID" value="MBM2622563.1"/>
    <property type="molecule type" value="Genomic_DNA"/>
</dbReference>
<sequence length="209" mass="21583">MSWILGRMPQAAEDEPGPLASSVATLRLIAGWACVALAVLNLAMGISPATYAAFHLMLLVTGLLLLGTGRIAKPPSRFAVAAGGAVAALGLIGTAIPVLAVECCSRGYAVRHGFPFTMLARDPGDWRFDLGRTVADLVFWLCAGLIVMLVVAQARPAAPRTGPSTWSGPATPPRGTVGHAESRSAGRHARPDPDTKGRTADGENVGGLP</sequence>
<organism evidence="3 4">
    <name type="scientific">Paractinoplanes ovalisporus</name>
    <dbReference type="NCBI Taxonomy" id="2810368"/>
    <lineage>
        <taxon>Bacteria</taxon>
        <taxon>Bacillati</taxon>
        <taxon>Actinomycetota</taxon>
        <taxon>Actinomycetes</taxon>
        <taxon>Micromonosporales</taxon>
        <taxon>Micromonosporaceae</taxon>
        <taxon>Paractinoplanes</taxon>
    </lineage>
</organism>
<feature type="transmembrane region" description="Helical" evidence="2">
    <location>
        <begin position="24"/>
        <end position="43"/>
    </location>
</feature>
<evidence type="ECO:0000256" key="1">
    <source>
        <dbReference type="SAM" id="MobiDB-lite"/>
    </source>
</evidence>
<comment type="caution">
    <text evidence="3">The sequence shown here is derived from an EMBL/GenBank/DDBJ whole genome shotgun (WGS) entry which is preliminary data.</text>
</comment>
<feature type="transmembrane region" description="Helical" evidence="2">
    <location>
        <begin position="49"/>
        <end position="66"/>
    </location>
</feature>
<dbReference type="Proteomes" id="UP000632138">
    <property type="component" value="Unassembled WGS sequence"/>
</dbReference>
<feature type="transmembrane region" description="Helical" evidence="2">
    <location>
        <begin position="137"/>
        <end position="154"/>
    </location>
</feature>
<feature type="region of interest" description="Disordered" evidence="1">
    <location>
        <begin position="159"/>
        <end position="209"/>
    </location>
</feature>
<proteinExistence type="predicted"/>